<dbReference type="InterPro" id="IPR001245">
    <property type="entry name" value="Ser-Thr/Tyr_kinase_cat_dom"/>
</dbReference>
<dbReference type="PROSITE" id="PS51450">
    <property type="entry name" value="LRR"/>
    <property type="match status" value="1"/>
</dbReference>
<dbReference type="InterPro" id="IPR011009">
    <property type="entry name" value="Kinase-like_dom_sf"/>
</dbReference>
<dbReference type="EMBL" id="JAKIKU010000006">
    <property type="protein sequence ID" value="MCL1046270.1"/>
    <property type="molecule type" value="Genomic_DNA"/>
</dbReference>
<dbReference type="Gene3D" id="3.80.10.10">
    <property type="entry name" value="Ribonuclease Inhibitor"/>
    <property type="match status" value="2"/>
</dbReference>
<evidence type="ECO:0000256" key="2">
    <source>
        <dbReference type="ARBA" id="ARBA00022737"/>
    </source>
</evidence>
<dbReference type="Gene3D" id="1.10.510.10">
    <property type="entry name" value="Transferase(Phosphotransferase) domain 1"/>
    <property type="match status" value="1"/>
</dbReference>
<dbReference type="SUPFAM" id="SSF56112">
    <property type="entry name" value="Protein kinase-like (PK-like)"/>
    <property type="match status" value="1"/>
</dbReference>
<dbReference type="InterPro" id="IPR003591">
    <property type="entry name" value="Leu-rich_rpt_typical-subtyp"/>
</dbReference>
<keyword evidence="1" id="KW-0433">Leucine-rich repeat</keyword>
<sequence>MHTLAQLTSGALNGTQLKRIQIAEQLTEFPLEVLAFADTLEVLDLSNNRLSCLPDEFAQLSELKILFLSFNCFTEVPAIIAQCPKLEMIGFKANQINTVAENCLPIDTRWLILTDNKISQLPSSIGDLHRLKKCALAGNKINALPATMANCKELELLRISANNLSVIPDWLLSLPNLAWLAFSGNPVTDSHVSHDTFPYAQMTELQLGEQLGQGASGVIYQANWQQTTQQQVIENKKSIDKEYSSVAVKMFRGDVTSDGYPKDELHCCLSAGHHPNLIKVLAQISEPDHLGLVMELIPAYFYNLGLPPSLVTCTRDTFSDGMDISLEHIVKVMRSMAAALSHLHQNKVSHGDIYAHNTMIDIEGNMLFGDFGAATDLSLLSSRQANMMQSIEVRAFGNMLDDLLGQQIELGKSSASDCFKALSVLSQQCLEHNSVLRPRFDQIYQQLKALEESLSQ</sequence>
<keyword evidence="4" id="KW-0808">Transferase</keyword>
<organism evidence="4 5">
    <name type="scientific">Shewanella electrodiphila</name>
    <dbReference type="NCBI Taxonomy" id="934143"/>
    <lineage>
        <taxon>Bacteria</taxon>
        <taxon>Pseudomonadati</taxon>
        <taxon>Pseudomonadota</taxon>
        <taxon>Gammaproteobacteria</taxon>
        <taxon>Alteromonadales</taxon>
        <taxon>Shewanellaceae</taxon>
        <taxon>Shewanella</taxon>
    </lineage>
</organism>
<dbReference type="Gene3D" id="3.30.200.20">
    <property type="entry name" value="Phosphorylase Kinase, domain 1"/>
    <property type="match status" value="1"/>
</dbReference>
<dbReference type="InterPro" id="IPR000719">
    <property type="entry name" value="Prot_kinase_dom"/>
</dbReference>
<dbReference type="PROSITE" id="PS50011">
    <property type="entry name" value="PROTEIN_KINASE_DOM"/>
    <property type="match status" value="1"/>
</dbReference>
<dbReference type="PANTHER" id="PTHR48051:SF1">
    <property type="entry name" value="RAS SUPPRESSOR PROTEIN 1"/>
    <property type="match status" value="1"/>
</dbReference>
<keyword evidence="4" id="KW-0418">Kinase</keyword>
<dbReference type="InterPro" id="IPR001611">
    <property type="entry name" value="Leu-rich_rpt"/>
</dbReference>
<dbReference type="InterPro" id="IPR032675">
    <property type="entry name" value="LRR_dom_sf"/>
</dbReference>
<dbReference type="PANTHER" id="PTHR48051">
    <property type="match status" value="1"/>
</dbReference>
<keyword evidence="2" id="KW-0677">Repeat</keyword>
<dbReference type="RefSeq" id="WP_248955998.1">
    <property type="nucleotide sequence ID" value="NZ_JAKIKU010000006.1"/>
</dbReference>
<name>A0ABT0KQZ7_9GAMM</name>
<dbReference type="Proteomes" id="UP001202134">
    <property type="component" value="Unassembled WGS sequence"/>
</dbReference>
<evidence type="ECO:0000313" key="5">
    <source>
        <dbReference type="Proteomes" id="UP001202134"/>
    </source>
</evidence>
<proteinExistence type="predicted"/>
<feature type="domain" description="Protein kinase" evidence="3">
    <location>
        <begin position="205"/>
        <end position="456"/>
    </location>
</feature>
<gene>
    <name evidence="4" type="ORF">L2737_13185</name>
</gene>
<keyword evidence="5" id="KW-1185">Reference proteome</keyword>
<evidence type="ECO:0000256" key="1">
    <source>
        <dbReference type="ARBA" id="ARBA00022614"/>
    </source>
</evidence>
<dbReference type="Pfam" id="PF13855">
    <property type="entry name" value="LRR_8"/>
    <property type="match status" value="1"/>
</dbReference>
<dbReference type="Pfam" id="PF07714">
    <property type="entry name" value="PK_Tyr_Ser-Thr"/>
    <property type="match status" value="1"/>
</dbReference>
<dbReference type="InterPro" id="IPR050216">
    <property type="entry name" value="LRR_domain-containing"/>
</dbReference>
<dbReference type="SUPFAM" id="SSF52058">
    <property type="entry name" value="L domain-like"/>
    <property type="match status" value="1"/>
</dbReference>
<accession>A0ABT0KQZ7</accession>
<dbReference type="GO" id="GO:0016301">
    <property type="term" value="F:kinase activity"/>
    <property type="evidence" value="ECO:0007669"/>
    <property type="project" value="UniProtKB-KW"/>
</dbReference>
<dbReference type="SMART" id="SM00364">
    <property type="entry name" value="LRR_BAC"/>
    <property type="match status" value="3"/>
</dbReference>
<evidence type="ECO:0000313" key="4">
    <source>
        <dbReference type="EMBL" id="MCL1046270.1"/>
    </source>
</evidence>
<evidence type="ECO:0000259" key="3">
    <source>
        <dbReference type="PROSITE" id="PS50011"/>
    </source>
</evidence>
<comment type="caution">
    <text evidence="4">The sequence shown here is derived from an EMBL/GenBank/DDBJ whole genome shotgun (WGS) entry which is preliminary data.</text>
</comment>
<protein>
    <submittedName>
        <fullName evidence="4">Leucine-rich repeat-containing serine/threonine-protein kinase</fullName>
    </submittedName>
</protein>
<reference evidence="4 5" key="1">
    <citation type="submission" date="2022-01" db="EMBL/GenBank/DDBJ databases">
        <title>Whole genome-based taxonomy of the Shewanellaceae.</title>
        <authorList>
            <person name="Martin-Rodriguez A.J."/>
        </authorList>
    </citation>
    <scope>NUCLEOTIDE SEQUENCE [LARGE SCALE GENOMIC DNA]</scope>
    <source>
        <strain evidence="4 5">DSM 24955</strain>
    </source>
</reference>
<dbReference type="SMART" id="SM00369">
    <property type="entry name" value="LRR_TYP"/>
    <property type="match status" value="4"/>
</dbReference>